<accession>A0A926XTF9</accession>
<name>A0A926XTF9_9BACT</name>
<evidence type="ECO:0000313" key="1">
    <source>
        <dbReference type="EMBL" id="MBD2699983.1"/>
    </source>
</evidence>
<dbReference type="AlphaFoldDB" id="A0A926XTF9"/>
<dbReference type="RefSeq" id="WP_190885845.1">
    <property type="nucleotide sequence ID" value="NZ_JACWZY010000003.1"/>
</dbReference>
<gene>
    <name evidence="1" type="ORF">IC229_05010</name>
</gene>
<proteinExistence type="predicted"/>
<protein>
    <recommendedName>
        <fullName evidence="3">Transposase</fullName>
    </recommendedName>
</protein>
<reference evidence="1" key="1">
    <citation type="submission" date="2020-09" db="EMBL/GenBank/DDBJ databases">
        <authorList>
            <person name="Kim M.K."/>
        </authorList>
    </citation>
    <scope>NUCLEOTIDE SEQUENCE</scope>
    <source>
        <strain evidence="1">BT702</strain>
    </source>
</reference>
<sequence>MAKRLCHPLDYQLIVSSKSNQSPNTALEKAYLSRFRQLIETTNAQLSEQFNLPYTRAKSAWGLMSRLIHKLTAHTLAIYLNSMADRPLLVIKSITF</sequence>
<dbReference type="Proteomes" id="UP000598820">
    <property type="component" value="Unassembled WGS sequence"/>
</dbReference>
<evidence type="ECO:0000313" key="2">
    <source>
        <dbReference type="Proteomes" id="UP000598820"/>
    </source>
</evidence>
<keyword evidence="2" id="KW-1185">Reference proteome</keyword>
<comment type="caution">
    <text evidence="1">The sequence shown here is derived from an EMBL/GenBank/DDBJ whole genome shotgun (WGS) entry which is preliminary data.</text>
</comment>
<organism evidence="1 2">
    <name type="scientific">Spirosoma profusum</name>
    <dbReference type="NCBI Taxonomy" id="2771354"/>
    <lineage>
        <taxon>Bacteria</taxon>
        <taxon>Pseudomonadati</taxon>
        <taxon>Bacteroidota</taxon>
        <taxon>Cytophagia</taxon>
        <taxon>Cytophagales</taxon>
        <taxon>Cytophagaceae</taxon>
        <taxon>Spirosoma</taxon>
    </lineage>
</organism>
<dbReference type="EMBL" id="JACWZY010000003">
    <property type="protein sequence ID" value="MBD2699983.1"/>
    <property type="molecule type" value="Genomic_DNA"/>
</dbReference>
<evidence type="ECO:0008006" key="3">
    <source>
        <dbReference type="Google" id="ProtNLM"/>
    </source>
</evidence>